<name>A0AAE3JI19_9SPIR</name>
<accession>A0AAE3JI19</accession>
<evidence type="ECO:0000256" key="3">
    <source>
        <dbReference type="ARBA" id="ARBA00022723"/>
    </source>
</evidence>
<dbReference type="InterPro" id="IPR035105">
    <property type="entry name" value="Deoxycytidylate_deaminase_dom"/>
</dbReference>
<feature type="domain" description="CMP/dCMP-type deaminase" evidence="8">
    <location>
        <begin position="12"/>
        <end position="165"/>
    </location>
</feature>
<comment type="cofactor">
    <cofactor evidence="1 7">
        <name>Zn(2+)</name>
        <dbReference type="ChEBI" id="CHEBI:29105"/>
    </cofactor>
</comment>
<dbReference type="InterPro" id="IPR016473">
    <property type="entry name" value="dCMP_deaminase"/>
</dbReference>
<feature type="binding site" evidence="7">
    <location>
        <position position="117"/>
    </location>
    <ligand>
        <name>Zn(2+)</name>
        <dbReference type="ChEBI" id="CHEBI:29105"/>
        <note>catalytic</note>
    </ligand>
</feature>
<dbReference type="PROSITE" id="PS00903">
    <property type="entry name" value="CYT_DCMP_DEAMINASES_1"/>
    <property type="match status" value="1"/>
</dbReference>
<comment type="similarity">
    <text evidence="2">Belongs to the cytidine and deoxycytidylate deaminase family.</text>
</comment>
<evidence type="ECO:0000313" key="9">
    <source>
        <dbReference type="EMBL" id="MCD1653666.1"/>
    </source>
</evidence>
<proteinExistence type="inferred from homology"/>
<dbReference type="InterPro" id="IPR016192">
    <property type="entry name" value="APOBEC/CMP_deaminase_Zn-bd"/>
</dbReference>
<dbReference type="Gene3D" id="3.40.140.10">
    <property type="entry name" value="Cytidine Deaminase, domain 2"/>
    <property type="match status" value="1"/>
</dbReference>
<sequence>MSDAKTPYIRPSWDEYFMEVCHAIAKRATCDRGRSGCVIARDNQILVTGYVGSPTGLPHCDEVGHQFKKMQHEDGTVTQHCTRTVHAEQNAICQAARRGISIEGATLYCSMTPCRTCAMLIINCGISRVVAERKYHDSADTVSMFSQAGVELEHIRDEVQHYSGQ</sequence>
<keyword evidence="3 7" id="KW-0479">Metal-binding</keyword>
<evidence type="ECO:0000256" key="1">
    <source>
        <dbReference type="ARBA" id="ARBA00001947"/>
    </source>
</evidence>
<dbReference type="SUPFAM" id="SSF53927">
    <property type="entry name" value="Cytidine deaminase-like"/>
    <property type="match status" value="1"/>
</dbReference>
<dbReference type="GO" id="GO:0008270">
    <property type="term" value="F:zinc ion binding"/>
    <property type="evidence" value="ECO:0007669"/>
    <property type="project" value="InterPro"/>
</dbReference>
<dbReference type="PIRSF" id="PIRSF006019">
    <property type="entry name" value="dCMP_deaminase"/>
    <property type="match status" value="1"/>
</dbReference>
<dbReference type="InterPro" id="IPR016193">
    <property type="entry name" value="Cytidine_deaminase-like"/>
</dbReference>
<dbReference type="EMBL" id="JAINWA010000001">
    <property type="protein sequence ID" value="MCD1653666.1"/>
    <property type="molecule type" value="Genomic_DNA"/>
</dbReference>
<keyword evidence="4" id="KW-0378">Hydrolase</keyword>
<dbReference type="InterPro" id="IPR002125">
    <property type="entry name" value="CMP_dCMP_dom"/>
</dbReference>
<dbReference type="Proteomes" id="UP001198163">
    <property type="component" value="Unassembled WGS sequence"/>
</dbReference>
<gene>
    <name evidence="9" type="ORF">K7J14_03000</name>
</gene>
<dbReference type="CDD" id="cd01286">
    <property type="entry name" value="deoxycytidylate_deaminase"/>
    <property type="match status" value="1"/>
</dbReference>
<evidence type="ECO:0000313" key="10">
    <source>
        <dbReference type="Proteomes" id="UP001198163"/>
    </source>
</evidence>
<comment type="caution">
    <text evidence="9">The sequence shown here is derived from an EMBL/GenBank/DDBJ whole genome shotgun (WGS) entry which is preliminary data.</text>
</comment>
<protein>
    <submittedName>
        <fullName evidence="9">Cytidine/deoxycytidylate deaminase family protein</fullName>
    </submittedName>
</protein>
<dbReference type="AlphaFoldDB" id="A0AAE3JI19"/>
<dbReference type="GO" id="GO:0006220">
    <property type="term" value="P:pyrimidine nucleotide metabolic process"/>
    <property type="evidence" value="ECO:0007669"/>
    <property type="project" value="InterPro"/>
</dbReference>
<feature type="active site" description="Proton donor" evidence="6">
    <location>
        <position position="88"/>
    </location>
</feature>
<dbReference type="GO" id="GO:0005737">
    <property type="term" value="C:cytoplasm"/>
    <property type="evidence" value="ECO:0007669"/>
    <property type="project" value="TreeGrafter"/>
</dbReference>
<dbReference type="RefSeq" id="WP_230752929.1">
    <property type="nucleotide sequence ID" value="NZ_JAINWA010000001.1"/>
</dbReference>
<evidence type="ECO:0000259" key="8">
    <source>
        <dbReference type="PROSITE" id="PS51747"/>
    </source>
</evidence>
<feature type="binding site" evidence="7">
    <location>
        <position position="114"/>
    </location>
    <ligand>
        <name>Zn(2+)</name>
        <dbReference type="ChEBI" id="CHEBI:29105"/>
        <note>catalytic</note>
    </ligand>
</feature>
<feature type="binding site" evidence="7">
    <location>
        <position position="86"/>
    </location>
    <ligand>
        <name>Zn(2+)</name>
        <dbReference type="ChEBI" id="CHEBI:29105"/>
        <note>catalytic</note>
    </ligand>
</feature>
<dbReference type="InterPro" id="IPR015517">
    <property type="entry name" value="dCMP_deaminase-rel"/>
</dbReference>
<evidence type="ECO:0000256" key="6">
    <source>
        <dbReference type="PIRSR" id="PIRSR006019-1"/>
    </source>
</evidence>
<evidence type="ECO:0000256" key="7">
    <source>
        <dbReference type="PIRSR" id="PIRSR006019-2"/>
    </source>
</evidence>
<dbReference type="PANTHER" id="PTHR11086">
    <property type="entry name" value="DEOXYCYTIDYLATE DEAMINASE-RELATED"/>
    <property type="match status" value="1"/>
</dbReference>
<dbReference type="GO" id="GO:0004132">
    <property type="term" value="F:dCMP deaminase activity"/>
    <property type="evidence" value="ECO:0007669"/>
    <property type="project" value="InterPro"/>
</dbReference>
<dbReference type="PROSITE" id="PS51747">
    <property type="entry name" value="CYT_DCMP_DEAMINASES_2"/>
    <property type="match status" value="1"/>
</dbReference>
<evidence type="ECO:0000256" key="5">
    <source>
        <dbReference type="ARBA" id="ARBA00022833"/>
    </source>
</evidence>
<evidence type="ECO:0000256" key="2">
    <source>
        <dbReference type="ARBA" id="ARBA00006576"/>
    </source>
</evidence>
<reference evidence="9" key="1">
    <citation type="submission" date="2021-08" db="EMBL/GenBank/DDBJ databases">
        <title>Comparative analyses of Brucepasteria parasyntrophica and Teretinema zuelzerae.</title>
        <authorList>
            <person name="Song Y."/>
            <person name="Brune A."/>
        </authorList>
    </citation>
    <scope>NUCLEOTIDE SEQUENCE</scope>
    <source>
        <strain evidence="9">DSM 1903</strain>
    </source>
</reference>
<dbReference type="Pfam" id="PF00383">
    <property type="entry name" value="dCMP_cyt_deam_1"/>
    <property type="match status" value="1"/>
</dbReference>
<dbReference type="PANTHER" id="PTHR11086:SF18">
    <property type="entry name" value="DEOXYCYTIDYLATE DEAMINASE"/>
    <property type="match status" value="1"/>
</dbReference>
<keyword evidence="10" id="KW-1185">Reference proteome</keyword>
<keyword evidence="5 7" id="KW-0862">Zinc</keyword>
<evidence type="ECO:0000256" key="4">
    <source>
        <dbReference type="ARBA" id="ARBA00022801"/>
    </source>
</evidence>
<organism evidence="9 10">
    <name type="scientific">Teretinema zuelzerae</name>
    <dbReference type="NCBI Taxonomy" id="156"/>
    <lineage>
        <taxon>Bacteria</taxon>
        <taxon>Pseudomonadati</taxon>
        <taxon>Spirochaetota</taxon>
        <taxon>Spirochaetia</taxon>
        <taxon>Spirochaetales</taxon>
        <taxon>Treponemataceae</taxon>
        <taxon>Teretinema</taxon>
    </lineage>
</organism>